<dbReference type="Pfam" id="PF01458">
    <property type="entry name" value="SUFBD_core"/>
    <property type="match status" value="1"/>
</dbReference>
<feature type="domain" description="SUF system FeS cluster assembly SufBD core" evidence="1">
    <location>
        <begin position="146"/>
        <end position="372"/>
    </location>
</feature>
<organism evidence="2 3">
    <name type="scientific">Paenacidovorax caeni</name>
    <dbReference type="NCBI Taxonomy" id="343013"/>
    <lineage>
        <taxon>Bacteria</taxon>
        <taxon>Pseudomonadati</taxon>
        <taxon>Pseudomonadota</taxon>
        <taxon>Betaproteobacteria</taxon>
        <taxon>Burkholderiales</taxon>
        <taxon>Comamonadaceae</taxon>
        <taxon>Paenacidovorax</taxon>
    </lineage>
</organism>
<reference evidence="2 3" key="1">
    <citation type="submission" date="2016-10" db="EMBL/GenBank/DDBJ databases">
        <authorList>
            <person name="de Groot N.N."/>
        </authorList>
    </citation>
    <scope>NUCLEOTIDE SEQUENCE [LARGE SCALE GENOMIC DNA]</scope>
    <source>
        <strain evidence="2 3">R-24608</strain>
    </source>
</reference>
<dbReference type="EMBL" id="FPBX01000004">
    <property type="protein sequence ID" value="SFU43721.1"/>
    <property type="molecule type" value="Genomic_DNA"/>
</dbReference>
<accession>A0A1I7G5T9</accession>
<dbReference type="SUPFAM" id="SSF101960">
    <property type="entry name" value="Stabilizer of iron transporter SufD"/>
    <property type="match status" value="1"/>
</dbReference>
<dbReference type="AlphaFoldDB" id="A0A1I7G5T9"/>
<dbReference type="PANTHER" id="PTHR43575:SF1">
    <property type="entry name" value="PROTEIN ABCI7, CHLOROPLASTIC"/>
    <property type="match status" value="1"/>
</dbReference>
<gene>
    <name evidence="2" type="ORF">SAMN04489707_100460</name>
</gene>
<evidence type="ECO:0000313" key="2">
    <source>
        <dbReference type="EMBL" id="SFU43721.1"/>
    </source>
</evidence>
<dbReference type="InterPro" id="IPR055346">
    <property type="entry name" value="Fe-S_cluster_assembly_SufBD"/>
</dbReference>
<keyword evidence="3" id="KW-1185">Reference proteome</keyword>
<dbReference type="Proteomes" id="UP000183656">
    <property type="component" value="Unassembled WGS sequence"/>
</dbReference>
<evidence type="ECO:0000259" key="1">
    <source>
        <dbReference type="Pfam" id="PF01458"/>
    </source>
</evidence>
<dbReference type="InterPro" id="IPR000825">
    <property type="entry name" value="SUF_FeS_clus_asmbl_SufBD_core"/>
</dbReference>
<proteinExistence type="predicted"/>
<dbReference type="GO" id="GO:0016226">
    <property type="term" value="P:iron-sulfur cluster assembly"/>
    <property type="evidence" value="ECO:0007669"/>
    <property type="project" value="InterPro"/>
</dbReference>
<dbReference type="STRING" id="343013.SAMN04489707_100460"/>
<dbReference type="PANTHER" id="PTHR43575">
    <property type="entry name" value="PROTEIN ABCI7, CHLOROPLASTIC"/>
    <property type="match status" value="1"/>
</dbReference>
<sequence>MTAAVDALAAERLAARAQLQRQGWITRHSEAFQHLPPPALEHWLGSADAPSAPSSSGWTLQPLDGDAAARVQARWLDAHDPAQRAELLAGLPAPGADSGDAAPFAWAHRALCRHGLRLHVGTPAGPSADAVQRTVRLALHHQPQDAAEAPLLVLDVAPGTHCLLLETHERTAPDAPATAQNLHIHIHLGAGAHLQHLRVAAPLAHDRVAHHVHATLAPQARYAQALAATGCAYHLQRSHFALQGTGAHARQAALLLAGAQQIDHQAHTDLRAARATSQVESLALAQGNARAVSNAYTRIAPGADGADVRQRLTGIPLAGHPRLVLRPHLEILHDNVQAAHGATWGALPEAALFYAAQRGLDDARARALITEGMARALLERALGDSPLLAEWLEGGWLARQLERQAQAPLGDTT</sequence>
<evidence type="ECO:0000313" key="3">
    <source>
        <dbReference type="Proteomes" id="UP000183656"/>
    </source>
</evidence>
<name>A0A1I7G5T9_9BURK</name>
<dbReference type="InterPro" id="IPR037284">
    <property type="entry name" value="SUF_FeS_clus_asmbl_SufBD_sf"/>
</dbReference>
<protein>
    <submittedName>
        <fullName evidence="2">Fe-S cluster assembly protein SufD</fullName>
    </submittedName>
</protein>